<evidence type="ECO:0000256" key="1">
    <source>
        <dbReference type="SAM" id="Phobius"/>
    </source>
</evidence>
<comment type="caution">
    <text evidence="2">The sequence shown here is derived from an EMBL/GenBank/DDBJ whole genome shotgun (WGS) entry which is preliminary data.</text>
</comment>
<keyword evidence="1" id="KW-0472">Membrane</keyword>
<feature type="transmembrane region" description="Helical" evidence="1">
    <location>
        <begin position="57"/>
        <end position="78"/>
    </location>
</feature>
<reference evidence="2" key="1">
    <citation type="submission" date="2022-09" db="EMBL/GenBank/DDBJ databases">
        <authorList>
            <person name="Cesa-Luna C."/>
            <person name="Girard L."/>
            <person name="Lood C."/>
            <person name="Hofte M."/>
            <person name="De Mot R."/>
        </authorList>
    </citation>
    <scope>NUCLEOTIDE SEQUENCE</scope>
    <source>
        <strain evidence="2">B1M3-32</strain>
    </source>
</reference>
<keyword evidence="1" id="KW-0812">Transmembrane</keyword>
<feature type="transmembrane region" description="Helical" evidence="1">
    <location>
        <begin position="90"/>
        <end position="110"/>
    </location>
</feature>
<accession>A0A9X2XMF8</accession>
<name>A0A9X2XMF8_9PSED</name>
<dbReference type="Proteomes" id="UP001139955">
    <property type="component" value="Unassembled WGS sequence"/>
</dbReference>
<dbReference type="EMBL" id="JAOSKY010000034">
    <property type="protein sequence ID" value="MCU7251934.1"/>
    <property type="molecule type" value="Genomic_DNA"/>
</dbReference>
<dbReference type="RefSeq" id="WP_301623797.1">
    <property type="nucleotide sequence ID" value="NZ_JAOSKY010000034.1"/>
</dbReference>
<gene>
    <name evidence="2" type="ORF">OC940_29325</name>
</gene>
<protein>
    <recommendedName>
        <fullName evidence="4">SMODS and SLOG-associating 2TM effector domain-containing protein</fullName>
    </recommendedName>
</protein>
<sequence>MHQPIEKRLRNHFPIIFNQTNSVDPQEYHKEFKTFIDDAISTSSPFLSSEATRYQSILLYTSLVFAALFFLDIKHFKIVDLEIAVSSKMFFIYSLFIILICVAFFSKAWIDYKRWNLMREKNSYSTGKLSELINLGLLRKNIELHYWGKTFDMIGERYQVYNAALDRVMTRTKMAPMRSSASFINIDDIEKIPELTPIIEAKDEWLHDLDSVLNEASTAFQAECEPIFIHHEEVKNDPFPFGANNSYDMIRAAYEKTLEPWLIARNNLTDEWCSRSFRVDTSSQESQMFEGLLNVHKQLKYMRFMYISVEIILPIAFALSIAAYVYISYQQGLSPP</sequence>
<keyword evidence="1" id="KW-1133">Transmembrane helix</keyword>
<reference evidence="2" key="2">
    <citation type="journal article" date="2023" name="mSystems">
        <title>Charting the Lipopeptidome of Nonpathogenic Pseudomonas.</title>
        <authorList>
            <person name="Cesa-Luna C."/>
            <person name="Geudens N."/>
            <person name="Girard L."/>
            <person name="De Roo V."/>
            <person name="Maklad H.R."/>
            <person name="Martins J.C."/>
            <person name="Hofte M."/>
            <person name="De Mot R."/>
        </authorList>
    </citation>
    <scope>NUCLEOTIDE SEQUENCE</scope>
    <source>
        <strain evidence="2">B1M3-32</strain>
    </source>
</reference>
<organism evidence="2 3">
    <name type="scientific">Pseudomonas koreensis</name>
    <dbReference type="NCBI Taxonomy" id="198620"/>
    <lineage>
        <taxon>Bacteria</taxon>
        <taxon>Pseudomonadati</taxon>
        <taxon>Pseudomonadota</taxon>
        <taxon>Gammaproteobacteria</taxon>
        <taxon>Pseudomonadales</taxon>
        <taxon>Pseudomonadaceae</taxon>
        <taxon>Pseudomonas</taxon>
    </lineage>
</organism>
<dbReference type="AlphaFoldDB" id="A0A9X2XMF8"/>
<evidence type="ECO:0000313" key="3">
    <source>
        <dbReference type="Proteomes" id="UP001139955"/>
    </source>
</evidence>
<proteinExistence type="predicted"/>
<evidence type="ECO:0000313" key="2">
    <source>
        <dbReference type="EMBL" id="MCU7251934.1"/>
    </source>
</evidence>
<keyword evidence="3" id="KW-1185">Reference proteome</keyword>
<evidence type="ECO:0008006" key="4">
    <source>
        <dbReference type="Google" id="ProtNLM"/>
    </source>
</evidence>
<feature type="transmembrane region" description="Helical" evidence="1">
    <location>
        <begin position="304"/>
        <end position="327"/>
    </location>
</feature>